<dbReference type="PANTHER" id="PTHR31607:SF22">
    <property type="entry name" value="DUF1216 DOMAIN-CONTAINING PROTEIN"/>
    <property type="match status" value="1"/>
</dbReference>
<organism evidence="2 3">
    <name type="scientific">Brassica carinata</name>
    <name type="common">Ethiopian mustard</name>
    <name type="synonym">Abyssinian cabbage</name>
    <dbReference type="NCBI Taxonomy" id="52824"/>
    <lineage>
        <taxon>Eukaryota</taxon>
        <taxon>Viridiplantae</taxon>
        <taxon>Streptophyta</taxon>
        <taxon>Embryophyta</taxon>
        <taxon>Tracheophyta</taxon>
        <taxon>Spermatophyta</taxon>
        <taxon>Magnoliopsida</taxon>
        <taxon>eudicotyledons</taxon>
        <taxon>Gunneridae</taxon>
        <taxon>Pentapetalae</taxon>
        <taxon>rosids</taxon>
        <taxon>malvids</taxon>
        <taxon>Brassicales</taxon>
        <taxon>Brassicaceae</taxon>
        <taxon>Brassiceae</taxon>
        <taxon>Brassica</taxon>
    </lineage>
</organism>
<reference evidence="2 3" key="1">
    <citation type="submission" date="2020-02" db="EMBL/GenBank/DDBJ databases">
        <authorList>
            <person name="Ma Q."/>
            <person name="Huang Y."/>
            <person name="Song X."/>
            <person name="Pei D."/>
        </authorList>
    </citation>
    <scope>NUCLEOTIDE SEQUENCE [LARGE SCALE GENOMIC DNA]</scope>
    <source>
        <strain evidence="2">Sxm20200214</strain>
        <tissue evidence="2">Leaf</tissue>
    </source>
</reference>
<dbReference type="AlphaFoldDB" id="A0A8X7S825"/>
<sequence>MPDFSSSIKCGVRSARNVPAKDVLEEEHVSEGKGLYTIRMQSNASATSKSTDAQITSQVDGLSNAMSELTAVKGRAPSNTDFRDAMLSMGKTLIEQKKSGSQSMTFQQRKKLVVEMVQWTKTIAILVKTAVELRVGKSMDISKLGLDVDVNSIVGSERTQTGSSNTKTGGQSNVESTTAERVTTTRSGSNTKTESNSQIGVSTETGSSNIKNESQNSGLSP</sequence>
<evidence type="ECO:0000313" key="3">
    <source>
        <dbReference type="Proteomes" id="UP000886595"/>
    </source>
</evidence>
<dbReference type="EMBL" id="JAAMPC010000007">
    <property type="protein sequence ID" value="KAG2301462.1"/>
    <property type="molecule type" value="Genomic_DNA"/>
</dbReference>
<evidence type="ECO:0000256" key="1">
    <source>
        <dbReference type="SAM" id="MobiDB-lite"/>
    </source>
</evidence>
<dbReference type="Proteomes" id="UP000886595">
    <property type="component" value="Unassembled WGS sequence"/>
</dbReference>
<keyword evidence="3" id="KW-1185">Reference proteome</keyword>
<dbReference type="PANTHER" id="PTHR31607">
    <property type="entry name" value="DUF1216 DOMAIN-CONTAINING PROTEIN-RELATED"/>
    <property type="match status" value="1"/>
</dbReference>
<gene>
    <name evidence="2" type="ORF">Bca52824_030113</name>
</gene>
<feature type="region of interest" description="Disordered" evidence="1">
    <location>
        <begin position="157"/>
        <end position="221"/>
    </location>
</feature>
<comment type="caution">
    <text evidence="2">The sequence shown here is derived from an EMBL/GenBank/DDBJ whole genome shotgun (WGS) entry which is preliminary data.</text>
</comment>
<accession>A0A8X7S825</accession>
<protein>
    <submittedName>
        <fullName evidence="2">Uncharacterized protein</fullName>
    </submittedName>
</protein>
<dbReference type="OrthoDB" id="1101726at2759"/>
<name>A0A8X7S825_BRACI</name>
<proteinExistence type="predicted"/>
<evidence type="ECO:0000313" key="2">
    <source>
        <dbReference type="EMBL" id="KAG2301462.1"/>
    </source>
</evidence>